<feature type="region of interest" description="Disordered" evidence="1">
    <location>
        <begin position="31"/>
        <end position="57"/>
    </location>
</feature>
<accession>A0ABS8UPP5</accession>
<name>A0ABS8UPP5_DATST</name>
<evidence type="ECO:0000313" key="3">
    <source>
        <dbReference type="Proteomes" id="UP000823775"/>
    </source>
</evidence>
<organism evidence="2 3">
    <name type="scientific">Datura stramonium</name>
    <name type="common">Jimsonweed</name>
    <name type="synonym">Common thornapple</name>
    <dbReference type="NCBI Taxonomy" id="4076"/>
    <lineage>
        <taxon>Eukaryota</taxon>
        <taxon>Viridiplantae</taxon>
        <taxon>Streptophyta</taxon>
        <taxon>Embryophyta</taxon>
        <taxon>Tracheophyta</taxon>
        <taxon>Spermatophyta</taxon>
        <taxon>Magnoliopsida</taxon>
        <taxon>eudicotyledons</taxon>
        <taxon>Gunneridae</taxon>
        <taxon>Pentapetalae</taxon>
        <taxon>asterids</taxon>
        <taxon>lamiids</taxon>
        <taxon>Solanales</taxon>
        <taxon>Solanaceae</taxon>
        <taxon>Solanoideae</taxon>
        <taxon>Datureae</taxon>
        <taxon>Datura</taxon>
    </lineage>
</organism>
<proteinExistence type="predicted"/>
<dbReference type="EMBL" id="JACEIK010002260">
    <property type="protein sequence ID" value="MCD9560074.1"/>
    <property type="molecule type" value="Genomic_DNA"/>
</dbReference>
<keyword evidence="3" id="KW-1185">Reference proteome</keyword>
<feature type="compositionally biased region" description="Basic and acidic residues" evidence="1">
    <location>
        <begin position="31"/>
        <end position="43"/>
    </location>
</feature>
<evidence type="ECO:0000256" key="1">
    <source>
        <dbReference type="SAM" id="MobiDB-lite"/>
    </source>
</evidence>
<evidence type="ECO:0000313" key="2">
    <source>
        <dbReference type="EMBL" id="MCD9560074.1"/>
    </source>
</evidence>
<gene>
    <name evidence="2" type="ORF">HAX54_018514</name>
</gene>
<reference evidence="2 3" key="1">
    <citation type="journal article" date="2021" name="BMC Genomics">
        <title>Datura genome reveals duplications of psychoactive alkaloid biosynthetic genes and high mutation rate following tissue culture.</title>
        <authorList>
            <person name="Rajewski A."/>
            <person name="Carter-House D."/>
            <person name="Stajich J."/>
            <person name="Litt A."/>
        </authorList>
    </citation>
    <scope>NUCLEOTIDE SEQUENCE [LARGE SCALE GENOMIC DNA]</scope>
    <source>
        <strain evidence="2">AR-01</strain>
    </source>
</reference>
<sequence>FTRSSFALGASHLPSLGCDKLFPSTDMKELKGKAPFQDRHESFEGDMNASWQSHSCL</sequence>
<comment type="caution">
    <text evidence="2">The sequence shown here is derived from an EMBL/GenBank/DDBJ whole genome shotgun (WGS) entry which is preliminary data.</text>
</comment>
<feature type="non-terminal residue" evidence="2">
    <location>
        <position position="1"/>
    </location>
</feature>
<protein>
    <submittedName>
        <fullName evidence="2">Uncharacterized protein</fullName>
    </submittedName>
</protein>
<dbReference type="Proteomes" id="UP000823775">
    <property type="component" value="Unassembled WGS sequence"/>
</dbReference>